<comment type="caution">
    <text evidence="2">The sequence shown here is derived from an EMBL/GenBank/DDBJ whole genome shotgun (WGS) entry which is preliminary data.</text>
</comment>
<evidence type="ECO:0000256" key="1">
    <source>
        <dbReference type="SAM" id="MobiDB-lite"/>
    </source>
</evidence>
<proteinExistence type="predicted"/>
<dbReference type="Proteomes" id="UP000633136">
    <property type="component" value="Unassembled WGS sequence"/>
</dbReference>
<organism evidence="2 3">
    <name type="scientific">Nesterenkonia cremea</name>
    <dbReference type="NCBI Taxonomy" id="1882340"/>
    <lineage>
        <taxon>Bacteria</taxon>
        <taxon>Bacillati</taxon>
        <taxon>Actinomycetota</taxon>
        <taxon>Actinomycetes</taxon>
        <taxon>Micrococcales</taxon>
        <taxon>Micrococcaceae</taxon>
        <taxon>Nesterenkonia</taxon>
    </lineage>
</organism>
<gene>
    <name evidence="2" type="ORF">GCM10011401_23430</name>
</gene>
<feature type="region of interest" description="Disordered" evidence="1">
    <location>
        <begin position="1"/>
        <end position="69"/>
    </location>
</feature>
<evidence type="ECO:0000313" key="3">
    <source>
        <dbReference type="Proteomes" id="UP000633136"/>
    </source>
</evidence>
<name>A0A917EST3_9MICC</name>
<dbReference type="EMBL" id="BMIS01000012">
    <property type="protein sequence ID" value="GGE75433.1"/>
    <property type="molecule type" value="Genomic_DNA"/>
</dbReference>
<sequence length="69" mass="7281">MDMGQRLRPGNTGRQTVQGSLDPHTGGEQGTGEVQQSGGVHRLGGLLLSTTTPEQPPQQAGFREVLGDR</sequence>
<accession>A0A917EST3</accession>
<keyword evidence="3" id="KW-1185">Reference proteome</keyword>
<dbReference type="AlphaFoldDB" id="A0A917EST3"/>
<protein>
    <submittedName>
        <fullName evidence="2">Uncharacterized protein</fullName>
    </submittedName>
</protein>
<feature type="compositionally biased region" description="Low complexity" evidence="1">
    <location>
        <begin position="31"/>
        <end position="40"/>
    </location>
</feature>
<reference evidence="2" key="1">
    <citation type="journal article" date="2014" name="Int. J. Syst. Evol. Microbiol.">
        <title>Complete genome sequence of Corynebacterium casei LMG S-19264T (=DSM 44701T), isolated from a smear-ripened cheese.</title>
        <authorList>
            <consortium name="US DOE Joint Genome Institute (JGI-PGF)"/>
            <person name="Walter F."/>
            <person name="Albersmeier A."/>
            <person name="Kalinowski J."/>
            <person name="Ruckert C."/>
        </authorList>
    </citation>
    <scope>NUCLEOTIDE SEQUENCE</scope>
    <source>
        <strain evidence="2">CGMCC 1.15388</strain>
    </source>
</reference>
<evidence type="ECO:0000313" key="2">
    <source>
        <dbReference type="EMBL" id="GGE75433.1"/>
    </source>
</evidence>
<reference evidence="2" key="2">
    <citation type="submission" date="2020-09" db="EMBL/GenBank/DDBJ databases">
        <authorList>
            <person name="Sun Q."/>
            <person name="Zhou Y."/>
        </authorList>
    </citation>
    <scope>NUCLEOTIDE SEQUENCE</scope>
    <source>
        <strain evidence="2">CGMCC 1.15388</strain>
    </source>
</reference>